<dbReference type="RefSeq" id="WP_092725348.1">
    <property type="nucleotide sequence ID" value="NZ_FNGW01000004.1"/>
</dbReference>
<evidence type="ECO:0000313" key="1">
    <source>
        <dbReference type="EMBL" id="SDL89132.1"/>
    </source>
</evidence>
<keyword evidence="2" id="KW-1185">Reference proteome</keyword>
<dbReference type="Proteomes" id="UP000199068">
    <property type="component" value="Unassembled WGS sequence"/>
</dbReference>
<sequence length="243" mass="28120">MNLKKTFMTSIVVLSILVTGCNKNSAKEDVSIEDEATQQRMMTKVQNDVNEIMNKDYEYVINNMGQPYCTTYYLDMDNINNLENMDETDNLRLIYPKYTAEDEFEGSALYIEIHDDKVVEVQTYEFSETDIKSETVSDDIDIIVDQYNESSYLPLSKVEGIDFSKYEGKSIDSLYEVVGDAMYNVEAYDKTRNQYVTAYALIDNGGQINKILTVFGDHEKIEKIEIVDKDKTMDLAQKYLYNY</sequence>
<dbReference type="PROSITE" id="PS51257">
    <property type="entry name" value="PROKAR_LIPOPROTEIN"/>
    <property type="match status" value="1"/>
</dbReference>
<protein>
    <recommendedName>
        <fullName evidence="3">Lipoprotein</fullName>
    </recommendedName>
</protein>
<name>A0A1G9NRC4_9FIRM</name>
<gene>
    <name evidence="1" type="ORF">SAMN04515677_10459</name>
</gene>
<organism evidence="1 2">
    <name type="scientific">Romboutsia lituseburensis DSM 797</name>
    <dbReference type="NCBI Taxonomy" id="1121325"/>
    <lineage>
        <taxon>Bacteria</taxon>
        <taxon>Bacillati</taxon>
        <taxon>Bacillota</taxon>
        <taxon>Clostridia</taxon>
        <taxon>Peptostreptococcales</taxon>
        <taxon>Peptostreptococcaceae</taxon>
        <taxon>Romboutsia</taxon>
    </lineage>
</organism>
<proteinExistence type="predicted"/>
<evidence type="ECO:0000313" key="2">
    <source>
        <dbReference type="Proteomes" id="UP000199068"/>
    </source>
</evidence>
<evidence type="ECO:0008006" key="3">
    <source>
        <dbReference type="Google" id="ProtNLM"/>
    </source>
</evidence>
<reference evidence="1 2" key="1">
    <citation type="submission" date="2016-10" db="EMBL/GenBank/DDBJ databases">
        <authorList>
            <person name="de Groot N.N."/>
        </authorList>
    </citation>
    <scope>NUCLEOTIDE SEQUENCE [LARGE SCALE GENOMIC DNA]</scope>
    <source>
        <strain evidence="1 2">DSM 797</strain>
    </source>
</reference>
<dbReference type="AlphaFoldDB" id="A0A1G9NRC4"/>
<dbReference type="EMBL" id="FNGW01000004">
    <property type="protein sequence ID" value="SDL89132.1"/>
    <property type="molecule type" value="Genomic_DNA"/>
</dbReference>
<accession>A0A1G9NRC4</accession>